<gene>
    <name evidence="3" type="ORF">QNI16_30325</name>
</gene>
<name>A0AAE3QTU2_9BACT</name>
<dbReference type="RefSeq" id="WP_313986563.1">
    <property type="nucleotide sequence ID" value="NZ_JASJOS010000016.1"/>
</dbReference>
<organism evidence="3 4">
    <name type="scientific">Xanthocytophaga flava</name>
    <dbReference type="NCBI Taxonomy" id="3048013"/>
    <lineage>
        <taxon>Bacteria</taxon>
        <taxon>Pseudomonadati</taxon>
        <taxon>Bacteroidota</taxon>
        <taxon>Cytophagia</taxon>
        <taxon>Cytophagales</taxon>
        <taxon>Rhodocytophagaceae</taxon>
        <taxon>Xanthocytophaga</taxon>
    </lineage>
</organism>
<proteinExistence type="predicted"/>
<evidence type="ECO:0000256" key="1">
    <source>
        <dbReference type="SAM" id="SignalP"/>
    </source>
</evidence>
<feature type="domain" description="Phosphodiester glycosidase" evidence="2">
    <location>
        <begin position="88"/>
        <end position="279"/>
    </location>
</feature>
<protein>
    <submittedName>
        <fullName evidence="3">Phosphodiester glycosidase family protein</fullName>
    </submittedName>
</protein>
<dbReference type="EMBL" id="JASJOS010000016">
    <property type="protein sequence ID" value="MDJ1484836.1"/>
    <property type="molecule type" value="Genomic_DNA"/>
</dbReference>
<dbReference type="AlphaFoldDB" id="A0AAE3QTU2"/>
<reference evidence="3" key="1">
    <citation type="submission" date="2023-05" db="EMBL/GenBank/DDBJ databases">
        <authorList>
            <person name="Zhang X."/>
        </authorList>
    </citation>
    <scope>NUCLEOTIDE SEQUENCE</scope>
    <source>
        <strain evidence="3">YF14B1</strain>
    </source>
</reference>
<keyword evidence="3" id="KW-0326">Glycosidase</keyword>
<feature type="chain" id="PRO_5042022817" evidence="1">
    <location>
        <begin position="21"/>
        <end position="283"/>
    </location>
</feature>
<dbReference type="Pfam" id="PF09992">
    <property type="entry name" value="NAGPA"/>
    <property type="match status" value="1"/>
</dbReference>
<keyword evidence="3" id="KW-0378">Hydrolase</keyword>
<evidence type="ECO:0000313" key="4">
    <source>
        <dbReference type="Proteomes" id="UP001241110"/>
    </source>
</evidence>
<comment type="caution">
    <text evidence="3">The sequence shown here is derived from an EMBL/GenBank/DDBJ whole genome shotgun (WGS) entry which is preliminary data.</text>
</comment>
<dbReference type="InterPro" id="IPR018711">
    <property type="entry name" value="NAGPA"/>
</dbReference>
<dbReference type="GO" id="GO:0016798">
    <property type="term" value="F:hydrolase activity, acting on glycosyl bonds"/>
    <property type="evidence" value="ECO:0007669"/>
    <property type="project" value="UniProtKB-KW"/>
</dbReference>
<dbReference type="Proteomes" id="UP001241110">
    <property type="component" value="Unassembled WGS sequence"/>
</dbReference>
<feature type="signal peptide" evidence="1">
    <location>
        <begin position="1"/>
        <end position="20"/>
    </location>
</feature>
<sequence>MLFLRTTSLLLLLLIAGSFAQKENTWTVLDKGLDYAELAAPVKSIYGDSKITVLRIDPKSYEFFLECATDPKNKRTTHTLDDWCKQKKFVAAINAGMFDGNDPTQPDHTFMCNRGYMKSFDHVNSSKMTNDKTVICFSPKDKSMPAFQIADVQNCETFANLKAKYNCLIQGIRMIDCKQQIRWQKDKKKWSVCVMGMDKAGNALFIHSRSPYTMYEFISMLQQLPLNLKTLIYLEGGPEASLYVSSGSKTVQRFGSYETGFNENDGNDHFWKLPNIVGIRKKP</sequence>
<evidence type="ECO:0000259" key="2">
    <source>
        <dbReference type="Pfam" id="PF09992"/>
    </source>
</evidence>
<evidence type="ECO:0000313" key="3">
    <source>
        <dbReference type="EMBL" id="MDJ1484836.1"/>
    </source>
</evidence>
<accession>A0AAE3QTU2</accession>
<keyword evidence="1" id="KW-0732">Signal</keyword>